<keyword evidence="1" id="KW-1133">Transmembrane helix</keyword>
<evidence type="ECO:0000313" key="3">
    <source>
        <dbReference type="Proteomes" id="UP000800040"/>
    </source>
</evidence>
<gene>
    <name evidence="2" type="ORF">BDW02DRAFT_55981</name>
</gene>
<reference evidence="2" key="1">
    <citation type="submission" date="2020-01" db="EMBL/GenBank/DDBJ databases">
        <authorList>
            <consortium name="DOE Joint Genome Institute"/>
            <person name="Haridas S."/>
            <person name="Albert R."/>
            <person name="Binder M."/>
            <person name="Bloem J."/>
            <person name="Labutti K."/>
            <person name="Salamov A."/>
            <person name="Andreopoulos B."/>
            <person name="Baker S.E."/>
            <person name="Barry K."/>
            <person name="Bills G."/>
            <person name="Bluhm B.H."/>
            <person name="Cannon C."/>
            <person name="Castanera R."/>
            <person name="Culley D.E."/>
            <person name="Daum C."/>
            <person name="Ezra D."/>
            <person name="Gonzalez J.B."/>
            <person name="Henrissat B."/>
            <person name="Kuo A."/>
            <person name="Liang C."/>
            <person name="Lipzen A."/>
            <person name="Lutzoni F."/>
            <person name="Magnuson J."/>
            <person name="Mondo S."/>
            <person name="Nolan M."/>
            <person name="Ohm R."/>
            <person name="Pangilinan J."/>
            <person name="Park H.-J."/>
            <person name="Ramirez L."/>
            <person name="Alfaro M."/>
            <person name="Sun H."/>
            <person name="Tritt A."/>
            <person name="Yoshinaga Y."/>
            <person name="Zwiers L.-H."/>
            <person name="Turgeon B.G."/>
            <person name="Goodwin S.B."/>
            <person name="Spatafora J.W."/>
            <person name="Crous P.W."/>
            <person name="Grigoriev I.V."/>
        </authorList>
    </citation>
    <scope>NUCLEOTIDE SEQUENCE</scope>
    <source>
        <strain evidence="2">P77</strain>
    </source>
</reference>
<organism evidence="2 3">
    <name type="scientific">Decorospora gaudefroyi</name>
    <dbReference type="NCBI Taxonomy" id="184978"/>
    <lineage>
        <taxon>Eukaryota</taxon>
        <taxon>Fungi</taxon>
        <taxon>Dikarya</taxon>
        <taxon>Ascomycota</taxon>
        <taxon>Pezizomycotina</taxon>
        <taxon>Dothideomycetes</taxon>
        <taxon>Pleosporomycetidae</taxon>
        <taxon>Pleosporales</taxon>
        <taxon>Pleosporineae</taxon>
        <taxon>Pleosporaceae</taxon>
        <taxon>Decorospora</taxon>
    </lineage>
</organism>
<dbReference type="AlphaFoldDB" id="A0A6A5KAG8"/>
<dbReference type="Proteomes" id="UP000800040">
    <property type="component" value="Unassembled WGS sequence"/>
</dbReference>
<proteinExistence type="predicted"/>
<keyword evidence="3" id="KW-1185">Reference proteome</keyword>
<keyword evidence="1" id="KW-0812">Transmembrane</keyword>
<dbReference type="EMBL" id="ML975364">
    <property type="protein sequence ID" value="KAF1831434.1"/>
    <property type="molecule type" value="Genomic_DNA"/>
</dbReference>
<accession>A0A6A5KAG8</accession>
<evidence type="ECO:0000313" key="2">
    <source>
        <dbReference type="EMBL" id="KAF1831434.1"/>
    </source>
</evidence>
<keyword evidence="1" id="KW-0472">Membrane</keyword>
<feature type="transmembrane region" description="Helical" evidence="1">
    <location>
        <begin position="60"/>
        <end position="79"/>
    </location>
</feature>
<sequence length="80" mass="9567">MHLEWQAHYCRYSTRSKVPSAKRISPKIRDFTATFLYYHLLSLKSRVNVTYKKHSKIATFYLLFFSTHCYSIIIAFIQIS</sequence>
<evidence type="ECO:0000256" key="1">
    <source>
        <dbReference type="SAM" id="Phobius"/>
    </source>
</evidence>
<name>A0A6A5KAG8_9PLEO</name>
<protein>
    <submittedName>
        <fullName evidence="2">Uncharacterized protein</fullName>
    </submittedName>
</protein>